<name>A0A3D4S3N4_9ENTE</name>
<accession>A0A3D4S3N4</accession>
<evidence type="ECO:0000313" key="3">
    <source>
        <dbReference type="Proteomes" id="UP000262195"/>
    </source>
</evidence>
<keyword evidence="1" id="KW-0812">Transmembrane</keyword>
<dbReference type="InterPro" id="IPR048136">
    <property type="entry name" value="STM3941-like"/>
</dbReference>
<dbReference type="Proteomes" id="UP000262195">
    <property type="component" value="Unassembled WGS sequence"/>
</dbReference>
<evidence type="ECO:0000256" key="1">
    <source>
        <dbReference type="SAM" id="Phobius"/>
    </source>
</evidence>
<sequence>MSFYHNYQWREEELKVKATEDVGKRVVKKKLTKLYITAFIAVVMTGVALFAVYKGYEEDRLLALIVAFIGAVGFAMISLLVIRQMMTDRYLLVVDGQGFHDFSSPNSPRYVTIEWDNVISVSLKTIIDQPILAVVLKDDKVLFDEMTSAQKKAAEANSGMGFGAVAINCKLAKDATPEELLDLFNHYLKERVEQVKEN</sequence>
<feature type="transmembrane region" description="Helical" evidence="1">
    <location>
        <begin position="34"/>
        <end position="56"/>
    </location>
</feature>
<dbReference type="NCBIfam" id="NF041635">
    <property type="entry name" value="STM3941_fam"/>
    <property type="match status" value="1"/>
</dbReference>
<dbReference type="STRING" id="1121105.GCA_000421665_00080"/>
<comment type="caution">
    <text evidence="2">The sequence shown here is derived from an EMBL/GenBank/DDBJ whole genome shotgun (WGS) entry which is preliminary data.</text>
</comment>
<dbReference type="AlphaFoldDB" id="A0A3D4S3N4"/>
<protein>
    <submittedName>
        <fullName evidence="2">Uncharacterized protein</fullName>
    </submittedName>
</protein>
<organism evidence="2 3">
    <name type="scientific">Bavariicoccus seileri</name>
    <dbReference type="NCBI Taxonomy" id="549685"/>
    <lineage>
        <taxon>Bacteria</taxon>
        <taxon>Bacillati</taxon>
        <taxon>Bacillota</taxon>
        <taxon>Bacilli</taxon>
        <taxon>Lactobacillales</taxon>
        <taxon>Enterococcaceae</taxon>
        <taxon>Bavariicoccus</taxon>
    </lineage>
</organism>
<dbReference type="EMBL" id="DQHO01000013">
    <property type="protein sequence ID" value="HCS93360.1"/>
    <property type="molecule type" value="Genomic_DNA"/>
</dbReference>
<feature type="transmembrane region" description="Helical" evidence="1">
    <location>
        <begin position="62"/>
        <end position="82"/>
    </location>
</feature>
<keyword evidence="1" id="KW-1133">Transmembrane helix</keyword>
<evidence type="ECO:0000313" key="2">
    <source>
        <dbReference type="EMBL" id="HCS93360.1"/>
    </source>
</evidence>
<reference evidence="2 3" key="1">
    <citation type="journal article" date="2018" name="Nat. Biotechnol.">
        <title>A standardized bacterial taxonomy based on genome phylogeny substantially revises the tree of life.</title>
        <authorList>
            <person name="Parks D.H."/>
            <person name="Chuvochina M."/>
            <person name="Waite D.W."/>
            <person name="Rinke C."/>
            <person name="Skarshewski A."/>
            <person name="Chaumeil P.A."/>
            <person name="Hugenholtz P."/>
        </authorList>
    </citation>
    <scope>NUCLEOTIDE SEQUENCE [LARGE SCALE GENOMIC DNA]</scope>
    <source>
        <strain evidence="2">UBA11306</strain>
    </source>
</reference>
<gene>
    <name evidence="2" type="ORF">DIW15_01460</name>
</gene>
<keyword evidence="1" id="KW-0472">Membrane</keyword>
<proteinExistence type="predicted"/>